<evidence type="ECO:0000313" key="3">
    <source>
        <dbReference type="Proteomes" id="UP000094580"/>
    </source>
</evidence>
<accession>A0ABX2ZSG7</accession>
<feature type="transmembrane region" description="Helical" evidence="1">
    <location>
        <begin position="12"/>
        <end position="31"/>
    </location>
</feature>
<name>A0ABX2ZSG7_9BACI</name>
<evidence type="ECO:0000256" key="1">
    <source>
        <dbReference type="SAM" id="Phobius"/>
    </source>
</evidence>
<keyword evidence="1" id="KW-1133">Transmembrane helix</keyword>
<organism evidence="2 3">
    <name type="scientific">Gottfriedia luciferensis</name>
    <dbReference type="NCBI Taxonomy" id="178774"/>
    <lineage>
        <taxon>Bacteria</taxon>
        <taxon>Bacillati</taxon>
        <taxon>Bacillota</taxon>
        <taxon>Bacilli</taxon>
        <taxon>Bacillales</taxon>
        <taxon>Bacillaceae</taxon>
        <taxon>Gottfriedia</taxon>
    </lineage>
</organism>
<dbReference type="EMBL" id="MDKC01000036">
    <property type="protein sequence ID" value="ODG90003.1"/>
    <property type="molecule type" value="Genomic_DNA"/>
</dbReference>
<protein>
    <submittedName>
        <fullName evidence="2">Uncharacterized protein</fullName>
    </submittedName>
</protein>
<keyword evidence="1" id="KW-0472">Membrane</keyword>
<comment type="caution">
    <text evidence="2">The sequence shown here is derived from an EMBL/GenBank/DDBJ whole genome shotgun (WGS) entry which is preliminary data.</text>
</comment>
<dbReference type="RefSeq" id="WP_069035332.1">
    <property type="nucleotide sequence ID" value="NZ_MDKC01000036.1"/>
</dbReference>
<feature type="transmembrane region" description="Helical" evidence="1">
    <location>
        <begin position="43"/>
        <end position="65"/>
    </location>
</feature>
<dbReference type="Proteomes" id="UP000094580">
    <property type="component" value="Unassembled WGS sequence"/>
</dbReference>
<proteinExistence type="predicted"/>
<sequence length="98" mass="11450">MDLGFGLADWMLYTIWAVTGLMILDFVIAFIRSFWKGSFDTSFILGYLKDILYFIFPLKFLITMFGLDPTGWILITFYFIAGIAIVIKYLKDIFSKFQ</sequence>
<gene>
    <name evidence="2" type="ORF">BED47_14150</name>
</gene>
<reference evidence="2 3" key="1">
    <citation type="submission" date="2016-07" db="EMBL/GenBank/DDBJ databases">
        <authorList>
            <person name="Townsley L."/>
            <person name="Shank E.A."/>
        </authorList>
    </citation>
    <scope>NUCLEOTIDE SEQUENCE [LARGE SCALE GENOMIC DNA]</scope>
    <source>
        <strain evidence="2 3">CH01</strain>
    </source>
</reference>
<feature type="transmembrane region" description="Helical" evidence="1">
    <location>
        <begin position="71"/>
        <end position="90"/>
    </location>
</feature>
<keyword evidence="1" id="KW-0812">Transmembrane</keyword>
<evidence type="ECO:0000313" key="2">
    <source>
        <dbReference type="EMBL" id="ODG90003.1"/>
    </source>
</evidence>
<keyword evidence="3" id="KW-1185">Reference proteome</keyword>